<feature type="non-terminal residue" evidence="2">
    <location>
        <position position="1"/>
    </location>
</feature>
<dbReference type="EMBL" id="GEEE01022363">
    <property type="protein sequence ID" value="JAP40862.1"/>
    <property type="molecule type" value="Transcribed_RNA"/>
</dbReference>
<feature type="compositionally biased region" description="Polar residues" evidence="1">
    <location>
        <begin position="57"/>
        <end position="71"/>
    </location>
</feature>
<gene>
    <name evidence="2" type="ORF">TR165207</name>
</gene>
<proteinExistence type="predicted"/>
<protein>
    <submittedName>
        <fullName evidence="2">Uncharacterized protein</fullName>
    </submittedName>
</protein>
<feature type="compositionally biased region" description="Basic and acidic residues" evidence="1">
    <location>
        <begin position="106"/>
        <end position="116"/>
    </location>
</feature>
<sequence>DNRKSSLSPSSTGQAGVTGTEALPVQPPNYTDVQKGPASRSSCSKPETPGKVPHSGVATTSVATTGSISPTRRQDGDSLQDVTCESDLESDRHSGGSAERLGSAEPELREVPPREGELRLTFKPYCAFFGPLVYFHYALSGFPSI</sequence>
<feature type="region of interest" description="Disordered" evidence="1">
    <location>
        <begin position="1"/>
        <end position="116"/>
    </location>
</feature>
<evidence type="ECO:0000256" key="1">
    <source>
        <dbReference type="SAM" id="MobiDB-lite"/>
    </source>
</evidence>
<evidence type="ECO:0000313" key="2">
    <source>
        <dbReference type="EMBL" id="JAP40862.1"/>
    </source>
</evidence>
<feature type="non-terminal residue" evidence="2">
    <location>
        <position position="145"/>
    </location>
</feature>
<feature type="compositionally biased region" description="Polar residues" evidence="1">
    <location>
        <begin position="1"/>
        <end position="17"/>
    </location>
</feature>
<accession>A0A0X3NYR8</accession>
<dbReference type="AlphaFoldDB" id="A0A0X3NYR8"/>
<name>A0A0X3NYR8_SCHSO</name>
<organism evidence="2">
    <name type="scientific">Schistocephalus solidus</name>
    <name type="common">Tapeworm</name>
    <dbReference type="NCBI Taxonomy" id="70667"/>
    <lineage>
        <taxon>Eukaryota</taxon>
        <taxon>Metazoa</taxon>
        <taxon>Spiralia</taxon>
        <taxon>Lophotrochozoa</taxon>
        <taxon>Platyhelminthes</taxon>
        <taxon>Cestoda</taxon>
        <taxon>Eucestoda</taxon>
        <taxon>Diphyllobothriidea</taxon>
        <taxon>Diphyllobothriidae</taxon>
        <taxon>Schistocephalus</taxon>
    </lineage>
</organism>
<reference evidence="2" key="1">
    <citation type="submission" date="2016-01" db="EMBL/GenBank/DDBJ databases">
        <title>Reference transcriptome for the parasite Schistocephalus solidus: insights into the molecular evolution of parasitism.</title>
        <authorList>
            <person name="Hebert F.O."/>
            <person name="Grambauer S."/>
            <person name="Barber I."/>
            <person name="Landry C.R."/>
            <person name="Aubin-Horth N."/>
        </authorList>
    </citation>
    <scope>NUCLEOTIDE SEQUENCE</scope>
</reference>